<dbReference type="EMBL" id="JBHUME010000013">
    <property type="protein sequence ID" value="MFD2614646.1"/>
    <property type="molecule type" value="Genomic_DNA"/>
</dbReference>
<dbReference type="SUPFAM" id="SSF103473">
    <property type="entry name" value="MFS general substrate transporter"/>
    <property type="match status" value="1"/>
</dbReference>
<comment type="caution">
    <text evidence="2">The sequence shown here is derived from an EMBL/GenBank/DDBJ whole genome shotgun (WGS) entry which is preliminary data.</text>
</comment>
<reference evidence="3" key="1">
    <citation type="journal article" date="2019" name="Int. J. Syst. Evol. Microbiol.">
        <title>The Global Catalogue of Microorganisms (GCM) 10K type strain sequencing project: providing services to taxonomists for standard genome sequencing and annotation.</title>
        <authorList>
            <consortium name="The Broad Institute Genomics Platform"/>
            <consortium name="The Broad Institute Genome Sequencing Center for Infectious Disease"/>
            <person name="Wu L."/>
            <person name="Ma J."/>
        </authorList>
    </citation>
    <scope>NUCLEOTIDE SEQUENCE [LARGE SCALE GENOMIC DNA]</scope>
    <source>
        <strain evidence="3">KCTC 3950</strain>
    </source>
</reference>
<keyword evidence="1" id="KW-0812">Transmembrane</keyword>
<accession>A0ABW5PHX3</accession>
<dbReference type="Proteomes" id="UP001597541">
    <property type="component" value="Unassembled WGS sequence"/>
</dbReference>
<keyword evidence="1" id="KW-0472">Membrane</keyword>
<feature type="transmembrane region" description="Helical" evidence="1">
    <location>
        <begin position="20"/>
        <end position="35"/>
    </location>
</feature>
<organism evidence="2 3">
    <name type="scientific">Paenibacillus gansuensis</name>
    <dbReference type="NCBI Taxonomy" id="306542"/>
    <lineage>
        <taxon>Bacteria</taxon>
        <taxon>Bacillati</taxon>
        <taxon>Bacillota</taxon>
        <taxon>Bacilli</taxon>
        <taxon>Bacillales</taxon>
        <taxon>Paenibacillaceae</taxon>
        <taxon>Paenibacillus</taxon>
    </lineage>
</organism>
<gene>
    <name evidence="2" type="ORF">ACFSUF_19730</name>
</gene>
<feature type="transmembrane region" description="Helical" evidence="1">
    <location>
        <begin position="219"/>
        <end position="239"/>
    </location>
</feature>
<dbReference type="RefSeq" id="WP_377605718.1">
    <property type="nucleotide sequence ID" value="NZ_JBHUME010000013.1"/>
</dbReference>
<sequence>MDAIETILSLIKDVKANPEASLIFTIIGGILVWLFKKSESVLVEKEKTKEAKEAQKISQYYELESFLALYLQDPAANRDKLIEKLGSVGAGLSEALRARMTSFYLNPSEQEARGFLSELQVEIGNIRANNDLGIENELLSTITGRGIILTMTLITILGSFALMIGYVMLGFFIIGILTLYVKTANTVTEVLYYGSGIISVGLSIGLWKLSNPLRGRGINWRMMTISLLSVVDIILALFLPLFHPAWSLLPFGITLLLVFWFFRIRRQEAEAANLS</sequence>
<evidence type="ECO:0000313" key="3">
    <source>
        <dbReference type="Proteomes" id="UP001597541"/>
    </source>
</evidence>
<evidence type="ECO:0000256" key="1">
    <source>
        <dbReference type="SAM" id="Phobius"/>
    </source>
</evidence>
<feature type="transmembrane region" description="Helical" evidence="1">
    <location>
        <begin position="190"/>
        <end position="207"/>
    </location>
</feature>
<keyword evidence="1" id="KW-1133">Transmembrane helix</keyword>
<feature type="transmembrane region" description="Helical" evidence="1">
    <location>
        <begin position="147"/>
        <end position="178"/>
    </location>
</feature>
<dbReference type="InterPro" id="IPR036259">
    <property type="entry name" value="MFS_trans_sf"/>
</dbReference>
<protein>
    <submittedName>
        <fullName evidence="2">Uncharacterized protein</fullName>
    </submittedName>
</protein>
<keyword evidence="3" id="KW-1185">Reference proteome</keyword>
<feature type="transmembrane region" description="Helical" evidence="1">
    <location>
        <begin position="245"/>
        <end position="262"/>
    </location>
</feature>
<evidence type="ECO:0000313" key="2">
    <source>
        <dbReference type="EMBL" id="MFD2614646.1"/>
    </source>
</evidence>
<proteinExistence type="predicted"/>
<name>A0ABW5PHX3_9BACL</name>